<evidence type="ECO:0000313" key="4">
    <source>
        <dbReference type="Proteomes" id="UP000729357"/>
    </source>
</evidence>
<comment type="similarity">
    <text evidence="1">Belongs to the avfA family.</text>
</comment>
<evidence type="ECO:0000259" key="2">
    <source>
        <dbReference type="Pfam" id="PF13460"/>
    </source>
</evidence>
<feature type="non-terminal residue" evidence="3">
    <location>
        <position position="326"/>
    </location>
</feature>
<dbReference type="CDD" id="cd05243">
    <property type="entry name" value="SDR_a5"/>
    <property type="match status" value="1"/>
</dbReference>
<reference evidence="3" key="1">
    <citation type="journal article" date="2021" name="J Fungi (Basel)">
        <title>Virulence traits and population genomics of the black yeast Aureobasidium melanogenum.</title>
        <authorList>
            <person name="Cernosa A."/>
            <person name="Sun X."/>
            <person name="Gostincar C."/>
            <person name="Fang C."/>
            <person name="Gunde-Cimerman N."/>
            <person name="Song Z."/>
        </authorList>
    </citation>
    <scope>NUCLEOTIDE SEQUENCE</scope>
    <source>
        <strain evidence="3">EXF-9298</strain>
    </source>
</reference>
<dbReference type="Pfam" id="PF13460">
    <property type="entry name" value="NAD_binding_10"/>
    <property type="match status" value="1"/>
</dbReference>
<keyword evidence="4" id="KW-1185">Reference proteome</keyword>
<dbReference type="PANTHER" id="PTHR15020:SF50">
    <property type="entry name" value="UPF0659 PROTEIN YMR090W"/>
    <property type="match status" value="1"/>
</dbReference>
<dbReference type="PANTHER" id="PTHR15020">
    <property type="entry name" value="FLAVIN REDUCTASE-RELATED"/>
    <property type="match status" value="1"/>
</dbReference>
<dbReference type="AlphaFoldDB" id="A0A9P8F916"/>
<evidence type="ECO:0000313" key="3">
    <source>
        <dbReference type="EMBL" id="KAG9952468.1"/>
    </source>
</evidence>
<proteinExistence type="inferred from homology"/>
<accession>A0A9P8F916</accession>
<comment type="caution">
    <text evidence="3">The sequence shown here is derived from an EMBL/GenBank/DDBJ whole genome shotgun (WGS) entry which is preliminary data.</text>
</comment>
<dbReference type="SUPFAM" id="SSF51735">
    <property type="entry name" value="NAD(P)-binding Rossmann-fold domains"/>
    <property type="match status" value="1"/>
</dbReference>
<feature type="non-terminal residue" evidence="3">
    <location>
        <position position="1"/>
    </location>
</feature>
<dbReference type="Gene3D" id="3.40.50.720">
    <property type="entry name" value="NAD(P)-binding Rossmann-like Domain"/>
    <property type="match status" value="1"/>
</dbReference>
<dbReference type="EMBL" id="JAHFXS010004597">
    <property type="protein sequence ID" value="KAG9952468.1"/>
    <property type="molecule type" value="Genomic_DNA"/>
</dbReference>
<dbReference type="Proteomes" id="UP000729357">
    <property type="component" value="Unassembled WGS sequence"/>
</dbReference>
<name>A0A9P8F916_AURME</name>
<dbReference type="InterPro" id="IPR036291">
    <property type="entry name" value="NAD(P)-bd_dom_sf"/>
</dbReference>
<dbReference type="InterPro" id="IPR016040">
    <property type="entry name" value="NAD(P)-bd_dom"/>
</dbReference>
<organism evidence="3 4">
    <name type="scientific">Aureobasidium melanogenum</name>
    <name type="common">Aureobasidium pullulans var. melanogenum</name>
    <dbReference type="NCBI Taxonomy" id="46634"/>
    <lineage>
        <taxon>Eukaryota</taxon>
        <taxon>Fungi</taxon>
        <taxon>Dikarya</taxon>
        <taxon>Ascomycota</taxon>
        <taxon>Pezizomycotina</taxon>
        <taxon>Dothideomycetes</taxon>
        <taxon>Dothideomycetidae</taxon>
        <taxon>Dothideales</taxon>
        <taxon>Saccotheciaceae</taxon>
        <taxon>Aureobasidium</taxon>
    </lineage>
</organism>
<evidence type="ECO:0000256" key="1">
    <source>
        <dbReference type="ARBA" id="ARBA00038376"/>
    </source>
</evidence>
<feature type="domain" description="NAD(P)-binding" evidence="2">
    <location>
        <begin position="89"/>
        <end position="291"/>
    </location>
</feature>
<gene>
    <name evidence="3" type="ORF">KCU98_g17916</name>
</gene>
<reference evidence="3" key="2">
    <citation type="submission" date="2021-08" db="EMBL/GenBank/DDBJ databases">
        <authorList>
            <person name="Gostincar C."/>
            <person name="Sun X."/>
            <person name="Song Z."/>
            <person name="Gunde-Cimerman N."/>
        </authorList>
    </citation>
    <scope>NUCLEOTIDE SEQUENCE</scope>
    <source>
        <strain evidence="3">EXF-9298</strain>
    </source>
</reference>
<protein>
    <submittedName>
        <fullName evidence="3">NAD(P)-binding protein</fullName>
    </submittedName>
</protein>
<sequence>EYSPSMLNWDNEEDHTQAKEAFEKWKGFHEDAINSTELKPRTHKKAEKTDEQLFAEWTEKYGEEAAKIIQQTVADNIKDYEHMKQFAIKVARHLTTKLVASSYTVHSVIRKESQIPELEALGSKPIVQSIEKSSVNDLAATIKKHSPNVVIWSAGAGGGSPERTKAVDHEGAIKVFDATAAAGVKRFIIVSAVDIRDRGNKPTPEWYNDDDNAVSKRMWGAIGVYCEAKLAADRDLVTQNSRRKLDYTIVRPGSLNTDKGSGKVAAGKVHLSNSVSREDIAEVIVQCIKNPSTIGLAFDVVGGETSIPQAIEEVASQKIDTFEGHY</sequence>